<dbReference type="InParanoid" id="A0A7M7IP87"/>
<dbReference type="AlphaFoldDB" id="A0A7M7IP87"/>
<feature type="compositionally biased region" description="Basic residues" evidence="1">
    <location>
        <begin position="144"/>
        <end position="153"/>
    </location>
</feature>
<organism evidence="2 3">
    <name type="scientific">Nasonia vitripennis</name>
    <name type="common">Parasitic wasp</name>
    <dbReference type="NCBI Taxonomy" id="7425"/>
    <lineage>
        <taxon>Eukaryota</taxon>
        <taxon>Metazoa</taxon>
        <taxon>Ecdysozoa</taxon>
        <taxon>Arthropoda</taxon>
        <taxon>Hexapoda</taxon>
        <taxon>Insecta</taxon>
        <taxon>Pterygota</taxon>
        <taxon>Neoptera</taxon>
        <taxon>Endopterygota</taxon>
        <taxon>Hymenoptera</taxon>
        <taxon>Apocrita</taxon>
        <taxon>Proctotrupomorpha</taxon>
        <taxon>Chalcidoidea</taxon>
        <taxon>Pteromalidae</taxon>
        <taxon>Pteromalinae</taxon>
        <taxon>Nasonia</taxon>
    </lineage>
</organism>
<dbReference type="GeneID" id="107981007"/>
<dbReference type="RefSeq" id="XP_016840320.2">
    <property type="nucleotide sequence ID" value="XM_016984831.2"/>
</dbReference>
<name>A0A7M7IP87_NASVI</name>
<evidence type="ECO:0000313" key="2">
    <source>
        <dbReference type="EnsemblMetazoa" id="XP_016840320"/>
    </source>
</evidence>
<feature type="region of interest" description="Disordered" evidence="1">
    <location>
        <begin position="116"/>
        <end position="153"/>
    </location>
</feature>
<dbReference type="KEGG" id="nvi:107981007"/>
<evidence type="ECO:0000256" key="1">
    <source>
        <dbReference type="SAM" id="MobiDB-lite"/>
    </source>
</evidence>
<dbReference type="Proteomes" id="UP000002358">
    <property type="component" value="Chromosome 4"/>
</dbReference>
<sequence length="153" mass="17045">MLLQPGEVGDVTRRRRRDVAASLYLHACAQREDGRFLEGAGTQRSRSPIGISLCAYAKPKPRARMCSAVSDDRRARTSHGRCQWKQPRWSDNAVYIEGAVLVEVAALGSQYTHPGFSIKPDQHPCAPTKNPLPTRAMTTEKRSNEKKKKTTAK</sequence>
<reference evidence="2" key="1">
    <citation type="submission" date="2021-01" db="UniProtKB">
        <authorList>
            <consortium name="EnsemblMetazoa"/>
        </authorList>
    </citation>
    <scope>IDENTIFICATION</scope>
</reference>
<evidence type="ECO:0000313" key="3">
    <source>
        <dbReference type="Proteomes" id="UP000002358"/>
    </source>
</evidence>
<proteinExistence type="predicted"/>
<accession>A0A7M7IP87</accession>
<keyword evidence="3" id="KW-1185">Reference proteome</keyword>
<dbReference type="EnsemblMetazoa" id="XM_016984831">
    <property type="protein sequence ID" value="XP_016840320"/>
    <property type="gene ID" value="LOC107981007"/>
</dbReference>
<protein>
    <submittedName>
        <fullName evidence="2">Uncharacterized protein</fullName>
    </submittedName>
</protein>